<feature type="compositionally biased region" description="Basic and acidic residues" evidence="1">
    <location>
        <begin position="370"/>
        <end position="418"/>
    </location>
</feature>
<dbReference type="SMART" id="SM00513">
    <property type="entry name" value="SAP"/>
    <property type="match status" value="1"/>
</dbReference>
<dbReference type="InterPro" id="IPR032552">
    <property type="entry name" value="RSB_motif"/>
</dbReference>
<evidence type="ECO:0000259" key="2">
    <source>
        <dbReference type="PROSITE" id="PS50800"/>
    </source>
</evidence>
<dbReference type="FunFam" id="1.10.720.30:FF:000017">
    <property type="entry name" value="heterogeneous nuclear ribonucleoprotein U-like protein 2"/>
    <property type="match status" value="1"/>
</dbReference>
<feature type="region of interest" description="Disordered" evidence="1">
    <location>
        <begin position="572"/>
        <end position="632"/>
    </location>
</feature>
<dbReference type="Proteomes" id="UP000886595">
    <property type="component" value="Unassembled WGS sequence"/>
</dbReference>
<protein>
    <recommendedName>
        <fullName evidence="2">SAP domain-containing protein</fullName>
    </recommendedName>
</protein>
<feature type="domain" description="SAP" evidence="2">
    <location>
        <begin position="45"/>
        <end position="79"/>
    </location>
</feature>
<gene>
    <name evidence="3" type="ORF">Bca52824_012266</name>
</gene>
<evidence type="ECO:0000256" key="1">
    <source>
        <dbReference type="SAM" id="MobiDB-lite"/>
    </source>
</evidence>
<dbReference type="PROSITE" id="PS50800">
    <property type="entry name" value="SAP"/>
    <property type="match status" value="1"/>
</dbReference>
<name>A0A8X7VVS8_BRACI</name>
<dbReference type="Pfam" id="PF16294">
    <property type="entry name" value="RSB_motif"/>
    <property type="match status" value="1"/>
</dbReference>
<dbReference type="SUPFAM" id="SSF68906">
    <property type="entry name" value="SAP domain"/>
    <property type="match status" value="1"/>
</dbReference>
<feature type="compositionally biased region" description="Pro residues" evidence="1">
    <location>
        <begin position="578"/>
        <end position="587"/>
    </location>
</feature>
<dbReference type="Gene3D" id="1.10.720.30">
    <property type="entry name" value="SAP domain"/>
    <property type="match status" value="1"/>
</dbReference>
<organism evidence="3 4">
    <name type="scientific">Brassica carinata</name>
    <name type="common">Ethiopian mustard</name>
    <name type="synonym">Abyssinian cabbage</name>
    <dbReference type="NCBI Taxonomy" id="52824"/>
    <lineage>
        <taxon>Eukaryota</taxon>
        <taxon>Viridiplantae</taxon>
        <taxon>Streptophyta</taxon>
        <taxon>Embryophyta</taxon>
        <taxon>Tracheophyta</taxon>
        <taxon>Spermatophyta</taxon>
        <taxon>Magnoliopsida</taxon>
        <taxon>eudicotyledons</taxon>
        <taxon>Gunneridae</taxon>
        <taxon>Pentapetalae</taxon>
        <taxon>rosids</taxon>
        <taxon>malvids</taxon>
        <taxon>Brassicales</taxon>
        <taxon>Brassicaceae</taxon>
        <taxon>Brassiceae</taxon>
        <taxon>Brassica</taxon>
    </lineage>
</organism>
<dbReference type="Pfam" id="PF02037">
    <property type="entry name" value="SAP"/>
    <property type="match status" value="1"/>
</dbReference>
<dbReference type="OrthoDB" id="5348404at2759"/>
<keyword evidence="4" id="KW-1185">Reference proteome</keyword>
<dbReference type="InterPro" id="IPR003034">
    <property type="entry name" value="SAP_dom"/>
</dbReference>
<feature type="compositionally biased region" description="Low complexity" evidence="1">
    <location>
        <begin position="450"/>
        <end position="462"/>
    </location>
</feature>
<dbReference type="PANTHER" id="PTHR47031">
    <property type="entry name" value="SAP DNA-BINDING DOMAIN-CONTAINING PROTEIN"/>
    <property type="match status" value="1"/>
</dbReference>
<feature type="region of interest" description="Disordered" evidence="1">
    <location>
        <begin position="290"/>
        <end position="493"/>
    </location>
</feature>
<accession>A0A8X7VVS8</accession>
<evidence type="ECO:0000313" key="3">
    <source>
        <dbReference type="EMBL" id="KAG2319053.1"/>
    </source>
</evidence>
<feature type="compositionally biased region" description="Pro residues" evidence="1">
    <location>
        <begin position="596"/>
        <end position="611"/>
    </location>
</feature>
<dbReference type="InterPro" id="IPR036361">
    <property type="entry name" value="SAP_dom_sf"/>
</dbReference>
<dbReference type="CDD" id="cd12432">
    <property type="entry name" value="RRM_ACINU"/>
    <property type="match status" value="1"/>
</dbReference>
<dbReference type="SUPFAM" id="SSF54928">
    <property type="entry name" value="RNA-binding domain, RBD"/>
    <property type="match status" value="1"/>
</dbReference>
<feature type="compositionally biased region" description="Basic and acidic residues" evidence="1">
    <location>
        <begin position="304"/>
        <end position="315"/>
    </location>
</feature>
<evidence type="ECO:0000313" key="4">
    <source>
        <dbReference type="Proteomes" id="UP000886595"/>
    </source>
</evidence>
<proteinExistence type="predicted"/>
<dbReference type="EMBL" id="JAAMPC010000003">
    <property type="protein sequence ID" value="KAG2319053.1"/>
    <property type="molecule type" value="Genomic_DNA"/>
</dbReference>
<dbReference type="InterPro" id="IPR034257">
    <property type="entry name" value="Acinus_RRM"/>
</dbReference>
<reference evidence="3 4" key="1">
    <citation type="submission" date="2020-02" db="EMBL/GenBank/DDBJ databases">
        <authorList>
            <person name="Ma Q."/>
            <person name="Huang Y."/>
            <person name="Song X."/>
            <person name="Pei D."/>
        </authorList>
    </citation>
    <scope>NUCLEOTIDE SEQUENCE [LARGE SCALE GENOMIC DNA]</scope>
    <source>
        <strain evidence="3">Sxm20200214</strain>
        <tissue evidence="3">Leaf</tissue>
    </source>
</reference>
<sequence length="670" mass="72711">METTWRAFRVLHILRRSFTHIKRSQANSILKMSSSPFPILDNRPIDKWKVTELKEELKRRRLTTQGLKVDLVRRLDDALRAEQQESQSLNTAALANQQAQIAHAAQVSFTPDRMPATPVALVGAAFSIDTTTPSAAETTPAPAVVETTTTDASAAIEMTPPPVVSKPEVNAGDLDDVRGVAGLDSSVVDNVKLLEPQKADVEDRVGSGVTATDAVIADEASNEQSIQKSDAEMENKAQPTDSELGKAATFNQVSVAGYEVKSDCISTDSVPNNEKMDNEIADDVKLAQNVSKSQEASTVVGDSHPMDVEKPHEQKMSVGDAANAADMTKGNNNISDAGDSEKLNLDRSSGDESMEDEPETKQTESVTSHEVVDKSEKNVILTDKEQRRADDIMDAGKGEAPEKKSHPLVASDKRKLPGNDDQEAVGNNEPVKRQRRWNSGSVKVPEAQATNTVTPTTTPTSTGLKRDFSRSDSSVSENGPKERVVPPSSKEPTDSLRIDRFLRPFTLKAVQELLGKTGNVTSFWMDSIKTHCYVSYSSVEEATATREAVYNLQWPPNGGRLLTAEFVGSEEVKAKLEPPLPPPPQAKPQPQGQAPSRPPTTALPPPPPLAKAPPVIERLPPPPPLVPEEQEPPIVTLDDLFKKTKAIPRIYYLPLSEDQVAAKVAANNNK</sequence>
<dbReference type="PANTHER" id="PTHR47031:SF3">
    <property type="entry name" value="SAP DOMAIN-CONTAINING PROTEIN"/>
    <property type="match status" value="1"/>
</dbReference>
<dbReference type="AlphaFoldDB" id="A0A8X7VVS8"/>
<dbReference type="InterPro" id="IPR035979">
    <property type="entry name" value="RBD_domain_sf"/>
</dbReference>
<comment type="caution">
    <text evidence="3">The sequence shown here is derived from an EMBL/GenBank/DDBJ whole genome shotgun (WGS) entry which is preliminary data.</text>
</comment>
<dbReference type="GO" id="GO:0003676">
    <property type="term" value="F:nucleic acid binding"/>
    <property type="evidence" value="ECO:0007669"/>
    <property type="project" value="InterPro"/>
</dbReference>
<feature type="region of interest" description="Disordered" evidence="1">
    <location>
        <begin position="220"/>
        <end position="245"/>
    </location>
</feature>
<feature type="compositionally biased region" description="Basic and acidic residues" evidence="1">
    <location>
        <begin position="339"/>
        <end position="350"/>
    </location>
</feature>